<keyword evidence="2" id="KW-1133">Transmembrane helix</keyword>
<organism evidence="3 4">
    <name type="scientific">Cystoisospora suis</name>
    <dbReference type="NCBI Taxonomy" id="483139"/>
    <lineage>
        <taxon>Eukaryota</taxon>
        <taxon>Sar</taxon>
        <taxon>Alveolata</taxon>
        <taxon>Apicomplexa</taxon>
        <taxon>Conoidasida</taxon>
        <taxon>Coccidia</taxon>
        <taxon>Eucoccidiorida</taxon>
        <taxon>Eimeriorina</taxon>
        <taxon>Sarcocystidae</taxon>
        <taxon>Cystoisospora</taxon>
    </lineage>
</organism>
<dbReference type="EMBL" id="MIGC01003243">
    <property type="protein sequence ID" value="PHJ19758.1"/>
    <property type="molecule type" value="Genomic_DNA"/>
</dbReference>
<dbReference type="OrthoDB" id="330097at2759"/>
<accession>A0A2C6KTL6</accession>
<protein>
    <submittedName>
        <fullName evidence="3">Transmembrane protein</fullName>
    </submittedName>
</protein>
<keyword evidence="2 3" id="KW-0812">Transmembrane</keyword>
<comment type="caution">
    <text evidence="3">The sequence shown here is derived from an EMBL/GenBank/DDBJ whole genome shotgun (WGS) entry which is preliminary data.</text>
</comment>
<dbReference type="Proteomes" id="UP000221165">
    <property type="component" value="Unassembled WGS sequence"/>
</dbReference>
<evidence type="ECO:0000256" key="2">
    <source>
        <dbReference type="SAM" id="Phobius"/>
    </source>
</evidence>
<dbReference type="RefSeq" id="XP_067921454.1">
    <property type="nucleotide sequence ID" value="XM_068066571.1"/>
</dbReference>
<feature type="region of interest" description="Disordered" evidence="1">
    <location>
        <begin position="1691"/>
        <end position="1711"/>
    </location>
</feature>
<name>A0A2C6KTL6_9APIC</name>
<keyword evidence="4" id="KW-1185">Reference proteome</keyword>
<feature type="transmembrane region" description="Helical" evidence="2">
    <location>
        <begin position="12"/>
        <end position="34"/>
    </location>
</feature>
<proteinExistence type="predicted"/>
<evidence type="ECO:0000313" key="4">
    <source>
        <dbReference type="Proteomes" id="UP000221165"/>
    </source>
</evidence>
<reference evidence="3 4" key="1">
    <citation type="journal article" date="2017" name="Int. J. Parasitol.">
        <title>The genome of the protozoan parasite Cystoisospora suis and a reverse vaccinology approach to identify vaccine candidates.</title>
        <authorList>
            <person name="Palmieri N."/>
            <person name="Shrestha A."/>
            <person name="Ruttkowski B."/>
            <person name="Beck T."/>
            <person name="Vogl C."/>
            <person name="Tomley F."/>
            <person name="Blake D.P."/>
            <person name="Joachim A."/>
        </authorList>
    </citation>
    <scope>NUCLEOTIDE SEQUENCE [LARGE SCALE GENOMIC DNA]</scope>
    <source>
        <strain evidence="3 4">Wien I</strain>
    </source>
</reference>
<gene>
    <name evidence="3" type="ORF">CSUI_006411</name>
</gene>
<keyword evidence="2" id="KW-0472">Membrane</keyword>
<evidence type="ECO:0000256" key="1">
    <source>
        <dbReference type="SAM" id="MobiDB-lite"/>
    </source>
</evidence>
<dbReference type="GeneID" id="94429782"/>
<evidence type="ECO:0000313" key="3">
    <source>
        <dbReference type="EMBL" id="PHJ19758.1"/>
    </source>
</evidence>
<dbReference type="VEuPathDB" id="ToxoDB:CSUI_006411"/>
<sequence length="1711" mass="188311">MRAIIRASSFRHGGTAVDLAFCFICLHVFLVHIAGSVELSRLLGGGPSYPSLEDAVAAVLRDTGGLALTVQGDREGLENLLARYEETHAALAARPTNYNAPENVAEIATKLVSEGRWRISYPRVQQVLDDLTKGFVELRTGVSRPWWFQYADQDKGAPPQFAFGGKTHRWSSCLRTNLPGSSRPFHAVLDDLQLQSQLLVEAVLVGLFGICGPYFLRKKTNRPFDCVSDENQDILFAQYYLPTAVARNAKPFDDDAFDLNCPENFSPKGTPGSMLRAWRAMAAFMEDRYPEGERLTYSPVIPEHSQSFAKGLFEIVADWSQYKNGTVLQSDVGAALAVSQEFVQVLRAFLRVTQERSRHVPSDMQSGPQGILGLFDEFEFVFCASTAGASDWRGTAKAYPTRTQLANGLLQGRLGDRFLVSHSFGVIALDVLEFLSSLSGSPTSPEPAWSKVQALVAHRPVPDGNAYRSGTQRVSRFINVLIRRYITPLPLALRATVVALVGLWAAEWEEPRTSAGQEQTNSPSDSVFSFDQPGGRAEKLFFLMALLGARSPAQAAAEAVVAWFNGQGWLSLANRNGIDAKLPQLHTLPVGRIVYIGSEGETSWNADPEQVGFTSGSLKIKLKPVTEVFELIAASSPNVLAPLGAADALFKTLTFFGTTLMNRESLDKEDLTFDLAQLLAASEFGLRCHCATAKRAVAKLLSESETNLSERDLDALLQELVVEVSYGDSKRPPGETADGKLSSVRLRCSFSMDQVERRQLLESILSVRPRRESRTGGIVSRIKRFVGSAATNQRSSVIPAEIRRAQKPGEWQVDGLSALQIPPSYAEYVFSLLHELPRMQRPYDLHRFYRIGGRDLLLATDVDDTAISSGGWRLKGPGGYLGGADTAYPRGRSYPGVGSLYFLLTLGRDRRRAGGPGLGFGDSPRVLPIILLTARVDSKILRPFFRPRYLYAHLASIVDYGMALITKSPNIADNQVVLENPQPLSSAVRGKVQRGLNKVRGIENLVKQAKDGNPGPGLLRSPTSKFMFSGDTFEKDLEVCIFLSISEPAHFVACMMHIAFDSSTRPGADPGAVPSTFGAGPFSRFEQLPEEVLLFNLSRYPSDYENAPKVFTEARGEFSGAVGAAVRYVIEIPGGDKSGLRGRDQGDCDTVPKTFLWNLAEQVSARVKRILNVFRFTWKRDGLETLVDVESCVPLIFLSCSHVEVNTAIKRPRVRFLAAQEPGRDGRTQVDASGYVVPERLGLPIMSYRTIVGAATHARFLNLIDSQDLAALNVAVLRQQRSLGPPAVLSRNTQWRDLMADLYMQHMLFGGSPPAVLLDMYSLTVGSSLSPAVGRRLKHVTCRVRANQSFSSFSELLKSLFPNSEYEGAVASASETWNRVTHLFCVHEEQFLHLCSAGQAELEYLAHAVAELNIFESESDHPDHHDVCYHTSGKGAAGKGANMPVFLSFLFRLCLVNLRPCLSAVNLLQDVRKLALWRRAETSQHLNGEGIFLAAFDNVAYPTSDPDYKFAARHYLPRVIRPLIQRPAGKQSTWPQTYKHQRWVRTATAWSRLDACLLTPLQHFAQATIEKMRSSKGLLGQASFRLLATDPALAYLGTSVTNIEKLLYVVYAGDVRASLWSEAAGLEMSGRHGASEAAVGAAVDFATGRYITQIARIVSQRQRREEARSKAIQERFRAAEADAVLAMSPVRMSGRSLDQGGLPNKRRHADP</sequence>